<name>A0A6J4U4L1_9BACT</name>
<sequence length="56" mass="5664">GSAGGVPGGGRRLSGGQDGGSGPFDWRDDQAHRRPGQTGPGPPVARSGADRRGRRL</sequence>
<gene>
    <name evidence="2" type="ORF">AVDCRST_MAG59-585</name>
</gene>
<reference evidence="2" key="1">
    <citation type="submission" date="2020-02" db="EMBL/GenBank/DDBJ databases">
        <authorList>
            <person name="Meier V. D."/>
        </authorList>
    </citation>
    <scope>NUCLEOTIDE SEQUENCE</scope>
    <source>
        <strain evidence="2">AVDCRST_MAG59</strain>
    </source>
</reference>
<accession>A0A6J4U4L1</accession>
<feature type="non-terminal residue" evidence="2">
    <location>
        <position position="56"/>
    </location>
</feature>
<evidence type="ECO:0000256" key="1">
    <source>
        <dbReference type="SAM" id="MobiDB-lite"/>
    </source>
</evidence>
<dbReference type="AlphaFoldDB" id="A0A6J4U4L1"/>
<dbReference type="EMBL" id="CADCWF010000027">
    <property type="protein sequence ID" value="CAA9538571.1"/>
    <property type="molecule type" value="Genomic_DNA"/>
</dbReference>
<feature type="non-terminal residue" evidence="2">
    <location>
        <position position="1"/>
    </location>
</feature>
<proteinExistence type="predicted"/>
<feature type="region of interest" description="Disordered" evidence="1">
    <location>
        <begin position="1"/>
        <end position="56"/>
    </location>
</feature>
<feature type="compositionally biased region" description="Gly residues" evidence="1">
    <location>
        <begin position="1"/>
        <end position="22"/>
    </location>
</feature>
<protein>
    <submittedName>
        <fullName evidence="2">Uncharacterized protein</fullName>
    </submittedName>
</protein>
<organism evidence="2">
    <name type="scientific">uncultured Thermomicrobiales bacterium</name>
    <dbReference type="NCBI Taxonomy" id="1645740"/>
    <lineage>
        <taxon>Bacteria</taxon>
        <taxon>Pseudomonadati</taxon>
        <taxon>Thermomicrobiota</taxon>
        <taxon>Thermomicrobia</taxon>
        <taxon>Thermomicrobiales</taxon>
        <taxon>environmental samples</taxon>
    </lineage>
</organism>
<evidence type="ECO:0000313" key="2">
    <source>
        <dbReference type="EMBL" id="CAA9538571.1"/>
    </source>
</evidence>